<protein>
    <submittedName>
        <fullName evidence="1">Uncharacterized protein</fullName>
    </submittedName>
</protein>
<dbReference type="AlphaFoldDB" id="A0AA36AT64"/>
<keyword evidence="2" id="KW-1185">Reference proteome</keyword>
<gene>
    <name evidence="1" type="ORF">OCTVUL_1B012511</name>
</gene>
<sequence>MLGVKKLKFVIAILASRCLILSLEMMCRSLILRDICEEYPFKPNSLFLSVTVVKGPNNTTLSKYINVVRQQRNFDICYRMSELRSPSYGK</sequence>
<reference evidence="1" key="1">
    <citation type="submission" date="2023-08" db="EMBL/GenBank/DDBJ databases">
        <authorList>
            <person name="Alioto T."/>
            <person name="Alioto T."/>
            <person name="Gomez Garrido J."/>
        </authorList>
    </citation>
    <scope>NUCLEOTIDE SEQUENCE</scope>
</reference>
<evidence type="ECO:0000313" key="2">
    <source>
        <dbReference type="Proteomes" id="UP001162480"/>
    </source>
</evidence>
<dbReference type="EMBL" id="OX597817">
    <property type="protein sequence ID" value="CAI9721833.1"/>
    <property type="molecule type" value="Genomic_DNA"/>
</dbReference>
<name>A0AA36AT64_OCTVU</name>
<dbReference type="Proteomes" id="UP001162480">
    <property type="component" value="Chromosome 4"/>
</dbReference>
<accession>A0AA36AT64</accession>
<evidence type="ECO:0000313" key="1">
    <source>
        <dbReference type="EMBL" id="CAI9721833.1"/>
    </source>
</evidence>
<organism evidence="1 2">
    <name type="scientific">Octopus vulgaris</name>
    <name type="common">Common octopus</name>
    <dbReference type="NCBI Taxonomy" id="6645"/>
    <lineage>
        <taxon>Eukaryota</taxon>
        <taxon>Metazoa</taxon>
        <taxon>Spiralia</taxon>
        <taxon>Lophotrochozoa</taxon>
        <taxon>Mollusca</taxon>
        <taxon>Cephalopoda</taxon>
        <taxon>Coleoidea</taxon>
        <taxon>Octopodiformes</taxon>
        <taxon>Octopoda</taxon>
        <taxon>Incirrata</taxon>
        <taxon>Octopodidae</taxon>
        <taxon>Octopus</taxon>
    </lineage>
</organism>
<proteinExistence type="predicted"/>